<name>A0A3B0T5E2_9ZZZZ</name>
<dbReference type="AlphaFoldDB" id="A0A3B0T5E2"/>
<feature type="non-terminal residue" evidence="1">
    <location>
        <position position="1"/>
    </location>
</feature>
<evidence type="ECO:0000313" key="1">
    <source>
        <dbReference type="EMBL" id="VAW12160.1"/>
    </source>
</evidence>
<proteinExistence type="predicted"/>
<protein>
    <submittedName>
        <fullName evidence="1">Uncharacterized protein</fullName>
    </submittedName>
</protein>
<gene>
    <name evidence="1" type="ORF">MNBD_BACTEROID05-872</name>
</gene>
<reference evidence="1" key="1">
    <citation type="submission" date="2018-06" db="EMBL/GenBank/DDBJ databases">
        <authorList>
            <person name="Zhirakovskaya E."/>
        </authorList>
    </citation>
    <scope>NUCLEOTIDE SEQUENCE</scope>
</reference>
<accession>A0A3B0T5E2</accession>
<dbReference type="EMBL" id="UOEN01000082">
    <property type="protein sequence ID" value="VAW12160.1"/>
    <property type="molecule type" value="Genomic_DNA"/>
</dbReference>
<sequence length="123" mass="14373">KKNKELNELTYNYVYKFIYTYAYKGKNKNGLEVIISHLKLPKFPKLPEGFIPAVKRKRNVTKSQGKMLFDNKAGRIQSNHVQYIHDSHNTDVISKKETYQYLLTVTRTLNLIKPEIKGKTTPN</sequence>
<organism evidence="1">
    <name type="scientific">hydrothermal vent metagenome</name>
    <dbReference type="NCBI Taxonomy" id="652676"/>
    <lineage>
        <taxon>unclassified sequences</taxon>
        <taxon>metagenomes</taxon>
        <taxon>ecological metagenomes</taxon>
    </lineage>
</organism>